<accession>A0AAW5F521</accession>
<evidence type="ECO:0000313" key="11">
    <source>
        <dbReference type="Proteomes" id="UP001203136"/>
    </source>
</evidence>
<evidence type="ECO:0000313" key="10">
    <source>
        <dbReference type="EMBL" id="MDB2000044.1"/>
    </source>
</evidence>
<dbReference type="PROSITE" id="PS00198">
    <property type="entry name" value="4FE4S_FER_1"/>
    <property type="match status" value="1"/>
</dbReference>
<dbReference type="Pfam" id="PF12838">
    <property type="entry name" value="Fer4_7"/>
    <property type="match status" value="1"/>
</dbReference>
<dbReference type="InterPro" id="IPR035965">
    <property type="entry name" value="PAS-like_dom_sf"/>
</dbReference>
<dbReference type="Gene3D" id="1.10.15.40">
    <property type="entry name" value="Electron transport complex subunit B, putative Fe-S cluster"/>
    <property type="match status" value="1"/>
</dbReference>
<dbReference type="Proteomes" id="UP001203136">
    <property type="component" value="Unassembled WGS sequence"/>
</dbReference>
<dbReference type="InterPro" id="IPR013767">
    <property type="entry name" value="PAS_fold"/>
</dbReference>
<organism evidence="9 11">
    <name type="scientific">Clostridium symbiosum</name>
    <name type="common">Bacteroides symbiosus</name>
    <dbReference type="NCBI Taxonomy" id="1512"/>
    <lineage>
        <taxon>Bacteria</taxon>
        <taxon>Bacillati</taxon>
        <taxon>Bacillota</taxon>
        <taxon>Clostridia</taxon>
        <taxon>Lachnospirales</taxon>
        <taxon>Lachnospiraceae</taxon>
        <taxon>Otoolea</taxon>
    </lineage>
</organism>
<dbReference type="InterPro" id="IPR004108">
    <property type="entry name" value="Fe_hydrogenase_lsu_C"/>
</dbReference>
<dbReference type="Proteomes" id="UP001300871">
    <property type="component" value="Unassembled WGS sequence"/>
</dbReference>
<dbReference type="Pfam" id="PF00989">
    <property type="entry name" value="PAS"/>
    <property type="match status" value="1"/>
</dbReference>
<dbReference type="EMBL" id="JAQLGM010000013">
    <property type="protein sequence ID" value="MDB2000044.1"/>
    <property type="molecule type" value="Genomic_DNA"/>
</dbReference>
<evidence type="ECO:0000259" key="8">
    <source>
        <dbReference type="PROSITE" id="PS51656"/>
    </source>
</evidence>
<dbReference type="SUPFAM" id="SSF53920">
    <property type="entry name" value="Fe-only hydrogenase"/>
    <property type="match status" value="1"/>
</dbReference>
<dbReference type="SMART" id="SM00091">
    <property type="entry name" value="PAS"/>
    <property type="match status" value="1"/>
</dbReference>
<sequence>MRIIDFKESKCMHCYKCVRYCDVKAVMIKDGRAEVIEDKCVLCGHCLHVCPQSAKTMASDLDTVKYYIRQGHRVVVSLAPAYMGFLQEGTIGQIHEAFRKLGFFDVRETAEGAAAVTAEYAKLLEDGKMENIITTCCPSVNDLIEIYYPRLVPYMAPVVSPMVAHGRMLKKEYGEDVKVVFVGPCIAKKKESTDPRNFDSIDAVLNFNDIRKWMESERISIEDCGDVPFERLEPQVNQLYPVTGGIIHSVLSTKEQKDGYRKLHIHGTKNCIEFCDSLMAGEISGSFIEMNMCTGACINGSAPLDRTVSRFRVKIDMEEKVSREPADRVKLQKMSEGVGLGKQYSDHSTNDLMPTEEQIREILAKTGKRTPEEELNCGACGYSTCREKAVAVFQKKAEINMCIPYMHDRAESLANLVMDTSPNLVMIVDGDMKILEYSAVGEKYFGKSRAEAIQMYLFEFIDTEDFQWVYATHQSIRGKKVSYPEYNLSALINIVYVEKKDVVLATIIDITEQESQARKYYEKKLNTVELAHEVIRKQMTVAQEIAGLLGETAAETKITLLDLCDSLLEEGEKEQGTGSGKRRRGTASAEPGSEAEGRR</sequence>
<dbReference type="InterPro" id="IPR017900">
    <property type="entry name" value="4Fe4S_Fe_S_CS"/>
</dbReference>
<evidence type="ECO:0000256" key="5">
    <source>
        <dbReference type="SAM" id="MobiDB-lite"/>
    </source>
</evidence>
<dbReference type="Gene3D" id="3.30.70.20">
    <property type="match status" value="1"/>
</dbReference>
<evidence type="ECO:0000256" key="4">
    <source>
        <dbReference type="ARBA" id="ARBA00023014"/>
    </source>
</evidence>
<evidence type="ECO:0000256" key="1">
    <source>
        <dbReference type="ARBA" id="ARBA00022485"/>
    </source>
</evidence>
<dbReference type="GO" id="GO:0051539">
    <property type="term" value="F:4 iron, 4 sulfur cluster binding"/>
    <property type="evidence" value="ECO:0007669"/>
    <property type="project" value="UniProtKB-KW"/>
</dbReference>
<evidence type="ECO:0000256" key="3">
    <source>
        <dbReference type="ARBA" id="ARBA00023004"/>
    </source>
</evidence>
<reference evidence="10" key="2">
    <citation type="submission" date="2023-01" db="EMBL/GenBank/DDBJ databases">
        <title>Human gut microbiome strain richness.</title>
        <authorList>
            <person name="Chen-Liaw A."/>
        </authorList>
    </citation>
    <scope>NUCLEOTIDE SEQUENCE</scope>
    <source>
        <strain evidence="10">B1_m1001713B170214d0_201011</strain>
    </source>
</reference>
<dbReference type="CDD" id="cd00130">
    <property type="entry name" value="PAS"/>
    <property type="match status" value="1"/>
</dbReference>
<protein>
    <submittedName>
        <fullName evidence="9">4Fe-4S binding protein</fullName>
    </submittedName>
</protein>
<name>A0AAW5F521_CLOSY</name>
<keyword evidence="2" id="KW-0479">Metal-binding</keyword>
<dbReference type="EMBL" id="JAINVB010000001">
    <property type="protein sequence ID" value="MCK0086406.1"/>
    <property type="molecule type" value="Genomic_DNA"/>
</dbReference>
<feature type="domain" description="4Fe-4S ferredoxin-type" evidence="7">
    <location>
        <begin position="2"/>
        <end position="30"/>
    </location>
</feature>
<evidence type="ECO:0000259" key="7">
    <source>
        <dbReference type="PROSITE" id="PS51379"/>
    </source>
</evidence>
<dbReference type="SUPFAM" id="SSF54862">
    <property type="entry name" value="4Fe-4S ferredoxins"/>
    <property type="match status" value="1"/>
</dbReference>
<dbReference type="Pfam" id="PF04060">
    <property type="entry name" value="FeS"/>
    <property type="match status" value="1"/>
</dbReference>
<dbReference type="GO" id="GO:0046872">
    <property type="term" value="F:metal ion binding"/>
    <property type="evidence" value="ECO:0007669"/>
    <property type="project" value="UniProtKB-KW"/>
</dbReference>
<dbReference type="PANTHER" id="PTHR11615">
    <property type="entry name" value="NITRATE, FORMATE, IRON DEHYDROGENASE"/>
    <property type="match status" value="1"/>
</dbReference>
<dbReference type="InterPro" id="IPR050340">
    <property type="entry name" value="Cytosolic_Fe-S_CAF"/>
</dbReference>
<keyword evidence="3" id="KW-0408">Iron</keyword>
<dbReference type="InterPro" id="IPR000014">
    <property type="entry name" value="PAS"/>
</dbReference>
<evidence type="ECO:0000313" key="9">
    <source>
        <dbReference type="EMBL" id="MCK0086406.1"/>
    </source>
</evidence>
<dbReference type="PROSITE" id="PS50112">
    <property type="entry name" value="PAS"/>
    <property type="match status" value="1"/>
</dbReference>
<keyword evidence="1" id="KW-0004">4Fe-4S</keyword>
<evidence type="ECO:0000256" key="2">
    <source>
        <dbReference type="ARBA" id="ARBA00022723"/>
    </source>
</evidence>
<dbReference type="Gene3D" id="3.40.950.10">
    <property type="entry name" value="Fe-only Hydrogenase (Larger Subunit), Chain L, domain 3"/>
    <property type="match status" value="1"/>
</dbReference>
<dbReference type="InterPro" id="IPR007202">
    <property type="entry name" value="4Fe-4S_dom"/>
</dbReference>
<proteinExistence type="predicted"/>
<dbReference type="PROSITE" id="PS51656">
    <property type="entry name" value="4FE4S"/>
    <property type="match status" value="1"/>
</dbReference>
<feature type="domain" description="4Fe-4S" evidence="8">
    <location>
        <begin position="358"/>
        <end position="419"/>
    </location>
</feature>
<comment type="caution">
    <text evidence="9">The sequence shown here is derived from an EMBL/GenBank/DDBJ whole genome shotgun (WGS) entry which is preliminary data.</text>
</comment>
<dbReference type="PROSITE" id="PS51379">
    <property type="entry name" value="4FE4S_FER_2"/>
    <property type="match status" value="2"/>
</dbReference>
<dbReference type="Pfam" id="PF02906">
    <property type="entry name" value="Fe_hyd_lg_C"/>
    <property type="match status" value="1"/>
</dbReference>
<dbReference type="AlphaFoldDB" id="A0AAW5F521"/>
<dbReference type="Gene3D" id="3.30.450.20">
    <property type="entry name" value="PAS domain"/>
    <property type="match status" value="1"/>
</dbReference>
<feature type="domain" description="PAS" evidence="6">
    <location>
        <begin position="410"/>
        <end position="465"/>
    </location>
</feature>
<dbReference type="InterPro" id="IPR009016">
    <property type="entry name" value="Fe_hydrogenase"/>
</dbReference>
<evidence type="ECO:0000259" key="6">
    <source>
        <dbReference type="PROSITE" id="PS50112"/>
    </source>
</evidence>
<gene>
    <name evidence="9" type="ORF">K5I21_11105</name>
    <name evidence="10" type="ORF">PM006_07510</name>
</gene>
<dbReference type="InterPro" id="IPR017896">
    <property type="entry name" value="4Fe4S_Fe-S-bd"/>
</dbReference>
<keyword evidence="4" id="KW-0411">Iron-sulfur</keyword>
<dbReference type="RefSeq" id="WP_009298485.1">
    <property type="nucleotide sequence ID" value="NZ_BAABZD010000018.1"/>
</dbReference>
<feature type="domain" description="4Fe-4S ferredoxin-type" evidence="7">
    <location>
        <begin position="31"/>
        <end position="60"/>
    </location>
</feature>
<dbReference type="GO" id="GO:0006355">
    <property type="term" value="P:regulation of DNA-templated transcription"/>
    <property type="evidence" value="ECO:0007669"/>
    <property type="project" value="InterPro"/>
</dbReference>
<dbReference type="SUPFAM" id="SSF55785">
    <property type="entry name" value="PYP-like sensor domain (PAS domain)"/>
    <property type="match status" value="1"/>
</dbReference>
<feature type="region of interest" description="Disordered" evidence="5">
    <location>
        <begin position="571"/>
        <end position="599"/>
    </location>
</feature>
<reference evidence="9" key="1">
    <citation type="journal article" date="2022" name="Cell Host Microbe">
        <title>Colonization of the live biotherapeutic product VE303 and modulation of the microbiota and metabolites in healthy volunteers.</title>
        <authorList>
            <person name="Dsouza M."/>
            <person name="Menon R."/>
            <person name="Crossette E."/>
            <person name="Bhattarai S.K."/>
            <person name="Schneider J."/>
            <person name="Kim Y.G."/>
            <person name="Reddy S."/>
            <person name="Caballero S."/>
            <person name="Felix C."/>
            <person name="Cornacchione L."/>
            <person name="Hendrickson J."/>
            <person name="Watson A.R."/>
            <person name="Minot S.S."/>
            <person name="Greenfield N."/>
            <person name="Schopf L."/>
            <person name="Szabady R."/>
            <person name="Patarroyo J."/>
            <person name="Smith W."/>
            <person name="Harrison P."/>
            <person name="Kuijper E.J."/>
            <person name="Kelly C.P."/>
            <person name="Olle B."/>
            <person name="Bobilev D."/>
            <person name="Silber J.L."/>
            <person name="Bucci V."/>
            <person name="Roberts B."/>
            <person name="Faith J."/>
            <person name="Norman J.M."/>
        </authorList>
    </citation>
    <scope>NUCLEOTIDE SEQUENCE</scope>
    <source>
        <strain evidence="9">VE303-04</strain>
    </source>
</reference>